<keyword evidence="2" id="KW-1185">Reference proteome</keyword>
<evidence type="ECO:0000313" key="1">
    <source>
        <dbReference type="Ensembl" id="ENSBJAP00000003092.1"/>
    </source>
</evidence>
<protein>
    <submittedName>
        <fullName evidence="1">Uncharacterized protein</fullName>
    </submittedName>
</protein>
<dbReference type="AlphaFoldDB" id="A0A8B9Z7R1"/>
<organism evidence="1 2">
    <name type="scientific">Buteo japonicus</name>
    <dbReference type="NCBI Taxonomy" id="224669"/>
    <lineage>
        <taxon>Eukaryota</taxon>
        <taxon>Metazoa</taxon>
        <taxon>Chordata</taxon>
        <taxon>Craniata</taxon>
        <taxon>Vertebrata</taxon>
        <taxon>Euteleostomi</taxon>
        <taxon>Archelosauria</taxon>
        <taxon>Archosauria</taxon>
        <taxon>Dinosauria</taxon>
        <taxon>Saurischia</taxon>
        <taxon>Theropoda</taxon>
        <taxon>Coelurosauria</taxon>
        <taxon>Aves</taxon>
        <taxon>Neognathae</taxon>
        <taxon>Neoaves</taxon>
        <taxon>Telluraves</taxon>
        <taxon>Accipitrimorphae</taxon>
        <taxon>Accipitriformes</taxon>
        <taxon>Accipitridae</taxon>
        <taxon>Accipitrinae</taxon>
        <taxon>Buteo</taxon>
    </lineage>
</organism>
<proteinExistence type="predicted"/>
<reference evidence="1" key="2">
    <citation type="submission" date="2025-09" db="UniProtKB">
        <authorList>
            <consortium name="Ensembl"/>
        </authorList>
    </citation>
    <scope>IDENTIFICATION</scope>
</reference>
<dbReference type="Proteomes" id="UP000694555">
    <property type="component" value="Unplaced"/>
</dbReference>
<name>A0A8B9Z7R1_9AVES</name>
<reference evidence="1" key="1">
    <citation type="submission" date="2025-08" db="UniProtKB">
        <authorList>
            <consortium name="Ensembl"/>
        </authorList>
    </citation>
    <scope>IDENTIFICATION</scope>
</reference>
<evidence type="ECO:0000313" key="2">
    <source>
        <dbReference type="Proteomes" id="UP000694555"/>
    </source>
</evidence>
<sequence length="104" mass="11769">GVGGRGWESRRPLGVRGEMVLTCSGRIVSVLLEKLLVSVTVTLPNTRSCRLTGKKYSWVSRNAPALCKSERARVMEKQKYAPVWTLRKSPPPEWYLPLDQDKQN</sequence>
<dbReference type="Ensembl" id="ENSBJAT00000003173.1">
    <property type="protein sequence ID" value="ENSBJAP00000003092.1"/>
    <property type="gene ID" value="ENSBJAG00000002268.1"/>
</dbReference>
<accession>A0A8B9Z7R1</accession>